<dbReference type="AlphaFoldDB" id="A0A0E9NHG6"/>
<evidence type="ECO:0000313" key="8">
    <source>
        <dbReference type="EMBL" id="GAO49121.1"/>
    </source>
</evidence>
<dbReference type="GO" id="GO:0000026">
    <property type="term" value="F:alpha-1,2-mannosyltransferase activity"/>
    <property type="evidence" value="ECO:0007669"/>
    <property type="project" value="TreeGrafter"/>
</dbReference>
<evidence type="ECO:0000256" key="1">
    <source>
        <dbReference type="ARBA" id="ARBA00004240"/>
    </source>
</evidence>
<reference evidence="8 9" key="3">
    <citation type="journal article" date="2015" name="Genome Announc.">
        <title>Draft Genome Sequence of the Archiascomycetous Yeast Saitoella complicata.</title>
        <authorList>
            <person name="Yamauchi K."/>
            <person name="Kondo S."/>
            <person name="Hamamoto M."/>
            <person name="Takahashi Y."/>
            <person name="Ogura Y."/>
            <person name="Hayashi T."/>
            <person name="Nishida H."/>
        </authorList>
    </citation>
    <scope>NUCLEOTIDE SEQUENCE [LARGE SCALE GENOMIC DNA]</scope>
    <source>
        <strain evidence="8 9">NRRL Y-17804</strain>
    </source>
</reference>
<gene>
    <name evidence="8" type="ORF">G7K_3279-t1</name>
</gene>
<dbReference type="InterPro" id="IPR029044">
    <property type="entry name" value="Nucleotide-diphossugar_trans"/>
</dbReference>
<dbReference type="FunFam" id="3.90.550.10:FF:000051">
    <property type="entry name" value="Alpha-1,2-mannosyltransferase (Ktr4)"/>
    <property type="match status" value="1"/>
</dbReference>
<sequence>MAVARPIRVGLIILAFFLAGSFIYVSSNSRLPTVYNPLRSSSDVAVDVPVAAAVGKLGEATEVIPPKVVKPVMNEEHVPPHNDEFKDAMEPEKTDAEKEKDRWDDTTRTPEKTEEKPAAQSLSKEKPPAKTDTDTPKDVPPISKSLTKIPDPFVAHKAPDVTIENAALVMLVRNEELHAARYAMRQVEDRFNRRYGYPWVFLNDVPFTEEFKTMTSGIASGKAHYAQIPKEHWSMPQWIDKSEARKRMKKMGEEGIIYGESESYRHMCRFNSGFFYRQEVMQQFRYYWRVEPFVEYYCDVVEDPFRFLAVHNKTYTFTMALYEYEATIPTLWEAVREFAKKHPEYIHPDSAIQFLTDTPGAGLSGPYNLCHFWSNFEIADLEFFRGEAYEAFFAFLDRRGGFFYERWGDAPIHSIAAALFLPRSAIHFYDSIGYRHAPYTHCPQDRESHDSGRCSCEPGSTFDYDGYGCLERWLRVVEMEYPAWPGLARSPTVEMIRDKGL</sequence>
<protein>
    <recommendedName>
        <fullName evidence="10">Glycosyltransferase family 15 protein</fullName>
    </recommendedName>
</protein>
<keyword evidence="4" id="KW-0808">Transferase</keyword>
<feature type="region of interest" description="Disordered" evidence="6">
    <location>
        <begin position="74"/>
        <end position="146"/>
    </location>
</feature>
<keyword evidence="3" id="KW-0328">Glycosyltransferase</keyword>
<reference evidence="8 9" key="2">
    <citation type="journal article" date="2014" name="J. Gen. Appl. Microbiol.">
        <title>The early diverging ascomycetous budding yeast Saitoella complicata has three histone deacetylases belonging to the Clr6, Hos2, and Rpd3 lineages.</title>
        <authorList>
            <person name="Nishida H."/>
            <person name="Matsumoto T."/>
            <person name="Kondo S."/>
            <person name="Hamamoto M."/>
            <person name="Yoshikawa H."/>
        </authorList>
    </citation>
    <scope>NUCLEOTIDE SEQUENCE [LARGE SCALE GENOMIC DNA]</scope>
    <source>
        <strain evidence="8 9">NRRL Y-17804</strain>
    </source>
</reference>
<organism evidence="8 9">
    <name type="scientific">Saitoella complicata (strain BCRC 22490 / CBS 7301 / JCM 7358 / NBRC 10748 / NRRL Y-17804)</name>
    <dbReference type="NCBI Taxonomy" id="698492"/>
    <lineage>
        <taxon>Eukaryota</taxon>
        <taxon>Fungi</taxon>
        <taxon>Dikarya</taxon>
        <taxon>Ascomycota</taxon>
        <taxon>Taphrinomycotina</taxon>
        <taxon>Taphrinomycotina incertae sedis</taxon>
        <taxon>Saitoella</taxon>
    </lineage>
</organism>
<dbReference type="GO" id="GO:0006493">
    <property type="term" value="P:protein O-linked glycosylation"/>
    <property type="evidence" value="ECO:0007669"/>
    <property type="project" value="TreeGrafter"/>
</dbReference>
<dbReference type="PANTHER" id="PTHR31121">
    <property type="entry name" value="ALPHA-1,2 MANNOSYLTRANSFERASE KTR1"/>
    <property type="match status" value="1"/>
</dbReference>
<dbReference type="EMBL" id="BACD03000020">
    <property type="protein sequence ID" value="GAO49121.1"/>
    <property type="molecule type" value="Genomic_DNA"/>
</dbReference>
<keyword evidence="5" id="KW-0256">Endoplasmic reticulum</keyword>
<keyword evidence="7" id="KW-1133">Transmembrane helix</keyword>
<proteinExistence type="inferred from homology"/>
<evidence type="ECO:0000256" key="3">
    <source>
        <dbReference type="ARBA" id="ARBA00022676"/>
    </source>
</evidence>
<accession>A0A0E9NHG6</accession>
<comment type="similarity">
    <text evidence="2">Belongs to the glycosyltransferase 15 family.</text>
</comment>
<evidence type="ECO:0000256" key="5">
    <source>
        <dbReference type="ARBA" id="ARBA00022824"/>
    </source>
</evidence>
<evidence type="ECO:0000313" key="9">
    <source>
        <dbReference type="Proteomes" id="UP000033140"/>
    </source>
</evidence>
<dbReference type="SUPFAM" id="SSF53448">
    <property type="entry name" value="Nucleotide-diphospho-sugar transferases"/>
    <property type="match status" value="1"/>
</dbReference>
<dbReference type="GO" id="GO:0016020">
    <property type="term" value="C:membrane"/>
    <property type="evidence" value="ECO:0007669"/>
    <property type="project" value="InterPro"/>
</dbReference>
<keyword evidence="7" id="KW-0812">Transmembrane</keyword>
<feature type="transmembrane region" description="Helical" evidence="7">
    <location>
        <begin position="7"/>
        <end position="25"/>
    </location>
</feature>
<reference evidence="8 9" key="1">
    <citation type="journal article" date="2011" name="J. Gen. Appl. Microbiol.">
        <title>Draft genome sequencing of the enigmatic yeast Saitoella complicata.</title>
        <authorList>
            <person name="Nishida H."/>
            <person name="Hamamoto M."/>
            <person name="Sugiyama J."/>
        </authorList>
    </citation>
    <scope>NUCLEOTIDE SEQUENCE [LARGE SCALE GENOMIC DNA]</scope>
    <source>
        <strain evidence="8 9">NRRL Y-17804</strain>
    </source>
</reference>
<keyword evidence="9" id="KW-1185">Reference proteome</keyword>
<name>A0A0E9NHG6_SAICN</name>
<evidence type="ECO:0000256" key="4">
    <source>
        <dbReference type="ARBA" id="ARBA00022679"/>
    </source>
</evidence>
<dbReference type="InterPro" id="IPR002685">
    <property type="entry name" value="Glyco_trans_15"/>
</dbReference>
<dbReference type="GO" id="GO:0005783">
    <property type="term" value="C:endoplasmic reticulum"/>
    <property type="evidence" value="ECO:0007669"/>
    <property type="project" value="UniProtKB-SubCell"/>
</dbReference>
<dbReference type="Pfam" id="PF01793">
    <property type="entry name" value="Glyco_transf_15"/>
    <property type="match status" value="1"/>
</dbReference>
<evidence type="ECO:0000256" key="2">
    <source>
        <dbReference type="ARBA" id="ARBA00007677"/>
    </source>
</evidence>
<dbReference type="GO" id="GO:0005794">
    <property type="term" value="C:Golgi apparatus"/>
    <property type="evidence" value="ECO:0007669"/>
    <property type="project" value="TreeGrafter"/>
</dbReference>
<comment type="subcellular location">
    <subcellularLocation>
        <location evidence="1">Endoplasmic reticulum</location>
    </subcellularLocation>
</comment>
<evidence type="ECO:0008006" key="10">
    <source>
        <dbReference type="Google" id="ProtNLM"/>
    </source>
</evidence>
<comment type="caution">
    <text evidence="8">The sequence shown here is derived from an EMBL/GenBank/DDBJ whole genome shotgun (WGS) entry which is preliminary data.</text>
</comment>
<dbReference type="OMA" id="CPSAYYM"/>
<dbReference type="GO" id="GO:0006487">
    <property type="term" value="P:protein N-linked glycosylation"/>
    <property type="evidence" value="ECO:0007669"/>
    <property type="project" value="TreeGrafter"/>
</dbReference>
<dbReference type="STRING" id="698492.A0A0E9NHG6"/>
<dbReference type="PANTHER" id="PTHR31121:SF6">
    <property type="entry name" value="ALPHA-1,2 MANNOSYLTRANSFERASE KTR1"/>
    <property type="match status" value="1"/>
</dbReference>
<keyword evidence="7" id="KW-0472">Membrane</keyword>
<dbReference type="Proteomes" id="UP000033140">
    <property type="component" value="Unassembled WGS sequence"/>
</dbReference>
<dbReference type="Gene3D" id="3.90.550.10">
    <property type="entry name" value="Spore Coat Polysaccharide Biosynthesis Protein SpsA, Chain A"/>
    <property type="match status" value="1"/>
</dbReference>
<evidence type="ECO:0000256" key="6">
    <source>
        <dbReference type="SAM" id="MobiDB-lite"/>
    </source>
</evidence>
<dbReference type="GO" id="GO:0000032">
    <property type="term" value="P:cell wall mannoprotein biosynthetic process"/>
    <property type="evidence" value="ECO:0007669"/>
    <property type="project" value="TreeGrafter"/>
</dbReference>
<evidence type="ECO:0000256" key="7">
    <source>
        <dbReference type="SAM" id="Phobius"/>
    </source>
</evidence>
<feature type="compositionally biased region" description="Basic and acidic residues" evidence="6">
    <location>
        <begin position="74"/>
        <end position="137"/>
    </location>
</feature>